<evidence type="ECO:0000313" key="3">
    <source>
        <dbReference type="Proteomes" id="UP000770661"/>
    </source>
</evidence>
<keyword evidence="1" id="KW-0472">Membrane</keyword>
<keyword evidence="1" id="KW-1133">Transmembrane helix</keyword>
<name>A0A8J5CIP3_CHIOP</name>
<protein>
    <submittedName>
        <fullName evidence="2">Uncharacterized protein</fullName>
    </submittedName>
</protein>
<reference evidence="2" key="1">
    <citation type="submission" date="2020-07" db="EMBL/GenBank/DDBJ databases">
        <title>The High-quality genome of the commercially important snow crab, Chionoecetes opilio.</title>
        <authorList>
            <person name="Jeong J.-H."/>
            <person name="Ryu S."/>
        </authorList>
    </citation>
    <scope>NUCLEOTIDE SEQUENCE</scope>
    <source>
        <strain evidence="2">MADBK_172401_WGS</strain>
        <tissue evidence="2">Digestive gland</tissue>
    </source>
</reference>
<dbReference type="Proteomes" id="UP000770661">
    <property type="component" value="Unassembled WGS sequence"/>
</dbReference>
<evidence type="ECO:0000256" key="1">
    <source>
        <dbReference type="SAM" id="Phobius"/>
    </source>
</evidence>
<keyword evidence="3" id="KW-1185">Reference proteome</keyword>
<accession>A0A8J5CIP3</accession>
<evidence type="ECO:0000313" key="2">
    <source>
        <dbReference type="EMBL" id="KAG0712500.1"/>
    </source>
</evidence>
<keyword evidence="1" id="KW-0812">Transmembrane</keyword>
<feature type="transmembrane region" description="Helical" evidence="1">
    <location>
        <begin position="6"/>
        <end position="37"/>
    </location>
</feature>
<gene>
    <name evidence="2" type="ORF">GWK47_018344</name>
</gene>
<dbReference type="EMBL" id="JACEEZ010022362">
    <property type="protein sequence ID" value="KAG0712500.1"/>
    <property type="molecule type" value="Genomic_DNA"/>
</dbReference>
<proteinExistence type="predicted"/>
<comment type="caution">
    <text evidence="2">The sequence shown here is derived from an EMBL/GenBank/DDBJ whole genome shotgun (WGS) entry which is preliminary data.</text>
</comment>
<organism evidence="2 3">
    <name type="scientific">Chionoecetes opilio</name>
    <name type="common">Atlantic snow crab</name>
    <name type="synonym">Cancer opilio</name>
    <dbReference type="NCBI Taxonomy" id="41210"/>
    <lineage>
        <taxon>Eukaryota</taxon>
        <taxon>Metazoa</taxon>
        <taxon>Ecdysozoa</taxon>
        <taxon>Arthropoda</taxon>
        <taxon>Crustacea</taxon>
        <taxon>Multicrustacea</taxon>
        <taxon>Malacostraca</taxon>
        <taxon>Eumalacostraca</taxon>
        <taxon>Eucarida</taxon>
        <taxon>Decapoda</taxon>
        <taxon>Pleocyemata</taxon>
        <taxon>Brachyura</taxon>
        <taxon>Eubrachyura</taxon>
        <taxon>Majoidea</taxon>
        <taxon>Majidae</taxon>
        <taxon>Chionoecetes</taxon>
    </lineage>
</organism>
<sequence>MEHQALALAGLAGGFMATIAKLIVAHFGCCSTVFLSLPEGLQASSKWMGPFTVVRIPQMLTRSVMPHDTGDRPQWSWCGGKALHRAPRSHRLLFLNTALPVLGDQLASCDLQGGARTPALPAWPREQKKKTLRPQTAGFHTCPGSLAPRLALQGTGAGRGLAPQEFGNPGTSPIYKEPTRQLTASTSGYLPLRLLPTRLLLLWLIVFRLLVTPPAIGIQGPHVETLSHAKQLAIAISCFWSSCVEIETYLRR</sequence>
<dbReference type="AlphaFoldDB" id="A0A8J5CIP3"/>